<gene>
    <name evidence="1" type="ORF">N658DRAFT_492754</name>
</gene>
<reference evidence="1" key="1">
    <citation type="journal article" date="2023" name="Mol. Phylogenet. Evol.">
        <title>Genome-scale phylogeny and comparative genomics of the fungal order Sordariales.</title>
        <authorList>
            <person name="Hensen N."/>
            <person name="Bonometti L."/>
            <person name="Westerberg I."/>
            <person name="Brannstrom I.O."/>
            <person name="Guillou S."/>
            <person name="Cros-Aarteil S."/>
            <person name="Calhoun S."/>
            <person name="Haridas S."/>
            <person name="Kuo A."/>
            <person name="Mondo S."/>
            <person name="Pangilinan J."/>
            <person name="Riley R."/>
            <person name="LaButti K."/>
            <person name="Andreopoulos B."/>
            <person name="Lipzen A."/>
            <person name="Chen C."/>
            <person name="Yan M."/>
            <person name="Daum C."/>
            <person name="Ng V."/>
            <person name="Clum A."/>
            <person name="Steindorff A."/>
            <person name="Ohm R.A."/>
            <person name="Martin F."/>
            <person name="Silar P."/>
            <person name="Natvig D.O."/>
            <person name="Lalanne C."/>
            <person name="Gautier V."/>
            <person name="Ament-Velasquez S.L."/>
            <person name="Kruys A."/>
            <person name="Hutchinson M.I."/>
            <person name="Powell A.J."/>
            <person name="Barry K."/>
            <person name="Miller A.N."/>
            <person name="Grigoriev I.V."/>
            <person name="Debuchy R."/>
            <person name="Gladieux P."/>
            <person name="Hiltunen Thoren M."/>
            <person name="Johannesson H."/>
        </authorList>
    </citation>
    <scope>NUCLEOTIDE SEQUENCE</scope>
    <source>
        <strain evidence="1">CBS 757.83</strain>
    </source>
</reference>
<dbReference type="AlphaFoldDB" id="A0AAN6T5B9"/>
<evidence type="ECO:0000313" key="1">
    <source>
        <dbReference type="EMBL" id="KAK4104654.1"/>
    </source>
</evidence>
<accession>A0AAN6T5B9</accession>
<proteinExistence type="predicted"/>
<name>A0AAN6T5B9_9PEZI</name>
<dbReference type="Proteomes" id="UP001305647">
    <property type="component" value="Unassembled WGS sequence"/>
</dbReference>
<sequence>MLVSLVCVEVPLASSISDCKSNRVHTSRALTKPQPFQDLASKKVPATANNCVFGTSHPFSAKDLPQRSPRRPRCYINKFQFSMI</sequence>
<keyword evidence="2" id="KW-1185">Reference proteome</keyword>
<comment type="caution">
    <text evidence="1">The sequence shown here is derived from an EMBL/GenBank/DDBJ whole genome shotgun (WGS) entry which is preliminary data.</text>
</comment>
<dbReference type="EMBL" id="MU863626">
    <property type="protein sequence ID" value="KAK4104654.1"/>
    <property type="molecule type" value="Genomic_DNA"/>
</dbReference>
<reference evidence="1" key="2">
    <citation type="submission" date="2023-05" db="EMBL/GenBank/DDBJ databases">
        <authorList>
            <consortium name="Lawrence Berkeley National Laboratory"/>
            <person name="Steindorff A."/>
            <person name="Hensen N."/>
            <person name="Bonometti L."/>
            <person name="Westerberg I."/>
            <person name="Brannstrom I.O."/>
            <person name="Guillou S."/>
            <person name="Cros-Aarteil S."/>
            <person name="Calhoun S."/>
            <person name="Haridas S."/>
            <person name="Kuo A."/>
            <person name="Mondo S."/>
            <person name="Pangilinan J."/>
            <person name="Riley R."/>
            <person name="Labutti K."/>
            <person name="Andreopoulos B."/>
            <person name="Lipzen A."/>
            <person name="Chen C."/>
            <person name="Yanf M."/>
            <person name="Daum C."/>
            <person name="Ng V."/>
            <person name="Clum A."/>
            <person name="Ohm R."/>
            <person name="Martin F."/>
            <person name="Silar P."/>
            <person name="Natvig D."/>
            <person name="Lalanne C."/>
            <person name="Gautier V."/>
            <person name="Ament-Velasquez S.L."/>
            <person name="Kruys A."/>
            <person name="Hutchinson M.I."/>
            <person name="Powell A.J."/>
            <person name="Barry K."/>
            <person name="Miller A.N."/>
            <person name="Grigoriev I.V."/>
            <person name="Debuchy R."/>
            <person name="Gladieux P."/>
            <person name="Thoren M.H."/>
            <person name="Johannesson H."/>
        </authorList>
    </citation>
    <scope>NUCLEOTIDE SEQUENCE</scope>
    <source>
        <strain evidence="1">CBS 757.83</strain>
    </source>
</reference>
<evidence type="ECO:0000313" key="2">
    <source>
        <dbReference type="Proteomes" id="UP001305647"/>
    </source>
</evidence>
<organism evidence="1 2">
    <name type="scientific">Parathielavia hyrcaniae</name>
    <dbReference type="NCBI Taxonomy" id="113614"/>
    <lineage>
        <taxon>Eukaryota</taxon>
        <taxon>Fungi</taxon>
        <taxon>Dikarya</taxon>
        <taxon>Ascomycota</taxon>
        <taxon>Pezizomycotina</taxon>
        <taxon>Sordariomycetes</taxon>
        <taxon>Sordariomycetidae</taxon>
        <taxon>Sordariales</taxon>
        <taxon>Chaetomiaceae</taxon>
        <taxon>Parathielavia</taxon>
    </lineage>
</organism>
<protein>
    <submittedName>
        <fullName evidence="1">Uncharacterized protein</fullName>
    </submittedName>
</protein>